<sequence length="380" mass="42833">MWNNMPPELLGKIFGHLTVLDILRLKLVNRTFRDVISSDPRLQYECELAAAGFLDNPNAPGTIFDRRRSLRSCLEMKPVGKQSLSLGLTRLYYTPQRSGDVFVTYDTSRNTLHFCRPPSASGSRPTKTWSFPLNFDFQGGYFLIHFPFDLIVIADNLSGRLHLRSIANGEPHPLASHEWIDHGLDASAFLMVSVSDHTLAARIQGRLVAWNWRTGTKVLDRNDLHHGWMAFIGADCLLVADSLFMEDDTRRLVLFDMSGMEETPAAVRGVTFMYDPRYQNTQVRPVAEGAGHSDYSQAIGEDFPFYPDPSRRIFGLVFEPIGQDWIALGLFLVHSEAFIGLARKTGEGIIAWDAWEEYTIAADMHGDPRADREVGKVQVV</sequence>
<dbReference type="CDD" id="cd09917">
    <property type="entry name" value="F-box_SF"/>
    <property type="match status" value="1"/>
</dbReference>
<dbReference type="Pfam" id="PF00646">
    <property type="entry name" value="F-box"/>
    <property type="match status" value="1"/>
</dbReference>
<dbReference type="AlphaFoldDB" id="A0A9P6HNU2"/>
<protein>
    <recommendedName>
        <fullName evidence="1">F-box domain-containing protein</fullName>
    </recommendedName>
</protein>
<dbReference type="Gene3D" id="1.20.1280.50">
    <property type="match status" value="1"/>
</dbReference>
<feature type="domain" description="F-box" evidence="1">
    <location>
        <begin position="1"/>
        <end position="45"/>
    </location>
</feature>
<reference evidence="2" key="1">
    <citation type="journal article" date="2020" name="Nat. Commun.">
        <title>Large-scale genome sequencing of mycorrhizal fungi provides insights into the early evolution of symbiotic traits.</title>
        <authorList>
            <person name="Miyauchi S."/>
            <person name="Kiss E."/>
            <person name="Kuo A."/>
            <person name="Drula E."/>
            <person name="Kohler A."/>
            <person name="Sanchez-Garcia M."/>
            <person name="Morin E."/>
            <person name="Andreopoulos B."/>
            <person name="Barry K.W."/>
            <person name="Bonito G."/>
            <person name="Buee M."/>
            <person name="Carver A."/>
            <person name="Chen C."/>
            <person name="Cichocki N."/>
            <person name="Clum A."/>
            <person name="Culley D."/>
            <person name="Crous P.W."/>
            <person name="Fauchery L."/>
            <person name="Girlanda M."/>
            <person name="Hayes R.D."/>
            <person name="Keri Z."/>
            <person name="LaButti K."/>
            <person name="Lipzen A."/>
            <person name="Lombard V."/>
            <person name="Magnuson J."/>
            <person name="Maillard F."/>
            <person name="Murat C."/>
            <person name="Nolan M."/>
            <person name="Ohm R.A."/>
            <person name="Pangilinan J."/>
            <person name="Pereira M.F."/>
            <person name="Perotto S."/>
            <person name="Peter M."/>
            <person name="Pfister S."/>
            <person name="Riley R."/>
            <person name="Sitrit Y."/>
            <person name="Stielow J.B."/>
            <person name="Szollosi G."/>
            <person name="Zifcakova L."/>
            <person name="Stursova M."/>
            <person name="Spatafora J.W."/>
            <person name="Tedersoo L."/>
            <person name="Vaario L.M."/>
            <person name="Yamada A."/>
            <person name="Yan M."/>
            <person name="Wang P."/>
            <person name="Xu J."/>
            <person name="Bruns T."/>
            <person name="Baldrian P."/>
            <person name="Vilgalys R."/>
            <person name="Dunand C."/>
            <person name="Henrissat B."/>
            <person name="Grigoriev I.V."/>
            <person name="Hibbett D."/>
            <person name="Nagy L.G."/>
            <person name="Martin F.M."/>
        </authorList>
    </citation>
    <scope>NUCLEOTIDE SEQUENCE</scope>
    <source>
        <strain evidence="2">UH-Tt-Lm1</strain>
    </source>
</reference>
<evidence type="ECO:0000259" key="1">
    <source>
        <dbReference type="PROSITE" id="PS50181"/>
    </source>
</evidence>
<dbReference type="SUPFAM" id="SSF81383">
    <property type="entry name" value="F-box domain"/>
    <property type="match status" value="1"/>
</dbReference>
<proteinExistence type="predicted"/>
<dbReference type="EMBL" id="WIUZ02000001">
    <property type="protein sequence ID" value="KAF9791929.1"/>
    <property type="molecule type" value="Genomic_DNA"/>
</dbReference>
<dbReference type="InterPro" id="IPR036047">
    <property type="entry name" value="F-box-like_dom_sf"/>
</dbReference>
<name>A0A9P6HNU2_9AGAM</name>
<dbReference type="PROSITE" id="PS50181">
    <property type="entry name" value="FBOX"/>
    <property type="match status" value="1"/>
</dbReference>
<dbReference type="OrthoDB" id="2745718at2759"/>
<dbReference type="Proteomes" id="UP000736335">
    <property type="component" value="Unassembled WGS sequence"/>
</dbReference>
<accession>A0A9P6HNU2</accession>
<keyword evidence="3" id="KW-1185">Reference proteome</keyword>
<organism evidence="2 3">
    <name type="scientific">Thelephora terrestris</name>
    <dbReference type="NCBI Taxonomy" id="56493"/>
    <lineage>
        <taxon>Eukaryota</taxon>
        <taxon>Fungi</taxon>
        <taxon>Dikarya</taxon>
        <taxon>Basidiomycota</taxon>
        <taxon>Agaricomycotina</taxon>
        <taxon>Agaricomycetes</taxon>
        <taxon>Thelephorales</taxon>
        <taxon>Thelephoraceae</taxon>
        <taxon>Thelephora</taxon>
    </lineage>
</organism>
<dbReference type="SMART" id="SM00256">
    <property type="entry name" value="FBOX"/>
    <property type="match status" value="1"/>
</dbReference>
<gene>
    <name evidence="2" type="ORF">BJ322DRAFT_3349</name>
</gene>
<dbReference type="InterPro" id="IPR001810">
    <property type="entry name" value="F-box_dom"/>
</dbReference>
<comment type="caution">
    <text evidence="2">The sequence shown here is derived from an EMBL/GenBank/DDBJ whole genome shotgun (WGS) entry which is preliminary data.</text>
</comment>
<evidence type="ECO:0000313" key="3">
    <source>
        <dbReference type="Proteomes" id="UP000736335"/>
    </source>
</evidence>
<evidence type="ECO:0000313" key="2">
    <source>
        <dbReference type="EMBL" id="KAF9791929.1"/>
    </source>
</evidence>
<reference evidence="2" key="2">
    <citation type="submission" date="2020-11" db="EMBL/GenBank/DDBJ databases">
        <authorList>
            <consortium name="DOE Joint Genome Institute"/>
            <person name="Kuo A."/>
            <person name="Miyauchi S."/>
            <person name="Kiss E."/>
            <person name="Drula E."/>
            <person name="Kohler A."/>
            <person name="Sanchez-Garcia M."/>
            <person name="Andreopoulos B."/>
            <person name="Barry K.W."/>
            <person name="Bonito G."/>
            <person name="Buee M."/>
            <person name="Carver A."/>
            <person name="Chen C."/>
            <person name="Cichocki N."/>
            <person name="Clum A."/>
            <person name="Culley D."/>
            <person name="Crous P.W."/>
            <person name="Fauchery L."/>
            <person name="Girlanda M."/>
            <person name="Hayes R."/>
            <person name="Keri Z."/>
            <person name="Labutti K."/>
            <person name="Lipzen A."/>
            <person name="Lombard V."/>
            <person name="Magnuson J."/>
            <person name="Maillard F."/>
            <person name="Morin E."/>
            <person name="Murat C."/>
            <person name="Nolan M."/>
            <person name="Ohm R."/>
            <person name="Pangilinan J."/>
            <person name="Pereira M."/>
            <person name="Perotto S."/>
            <person name="Peter M."/>
            <person name="Riley R."/>
            <person name="Sitrit Y."/>
            <person name="Stielow B."/>
            <person name="Szollosi G."/>
            <person name="Zifcakova L."/>
            <person name="Stursova M."/>
            <person name="Spatafora J.W."/>
            <person name="Tedersoo L."/>
            <person name="Vaario L.-M."/>
            <person name="Yamada A."/>
            <person name="Yan M."/>
            <person name="Wang P."/>
            <person name="Xu J."/>
            <person name="Bruns T."/>
            <person name="Baldrian P."/>
            <person name="Vilgalys R."/>
            <person name="Henrissat B."/>
            <person name="Grigoriev I.V."/>
            <person name="Hibbett D."/>
            <person name="Nagy L.G."/>
            <person name="Martin F.M."/>
        </authorList>
    </citation>
    <scope>NUCLEOTIDE SEQUENCE</scope>
    <source>
        <strain evidence="2">UH-Tt-Lm1</strain>
    </source>
</reference>